<evidence type="ECO:0000259" key="2">
    <source>
        <dbReference type="Pfam" id="PF13843"/>
    </source>
</evidence>
<feature type="region of interest" description="Disordered" evidence="1">
    <location>
        <begin position="1"/>
        <end position="115"/>
    </location>
</feature>
<protein>
    <recommendedName>
        <fullName evidence="2">PiggyBac transposable element-derived protein domain-containing protein</fullName>
    </recommendedName>
</protein>
<evidence type="ECO:0000313" key="4">
    <source>
        <dbReference type="Proteomes" id="UP000887568"/>
    </source>
</evidence>
<feature type="compositionally biased region" description="Polar residues" evidence="1">
    <location>
        <begin position="101"/>
        <end position="112"/>
    </location>
</feature>
<evidence type="ECO:0000313" key="3">
    <source>
        <dbReference type="EnsemblMetazoa" id="XP_038069266.1"/>
    </source>
</evidence>
<dbReference type="Proteomes" id="UP000887568">
    <property type="component" value="Unplaced"/>
</dbReference>
<reference evidence="3" key="1">
    <citation type="submission" date="2022-11" db="UniProtKB">
        <authorList>
            <consortium name="EnsemblMetazoa"/>
        </authorList>
    </citation>
    <scope>IDENTIFICATION</scope>
</reference>
<dbReference type="Pfam" id="PF13843">
    <property type="entry name" value="DDE_Tnp_1_7"/>
    <property type="match status" value="1"/>
</dbReference>
<proteinExistence type="predicted"/>
<organism evidence="3 4">
    <name type="scientific">Patiria miniata</name>
    <name type="common">Bat star</name>
    <name type="synonym">Asterina miniata</name>
    <dbReference type="NCBI Taxonomy" id="46514"/>
    <lineage>
        <taxon>Eukaryota</taxon>
        <taxon>Metazoa</taxon>
        <taxon>Echinodermata</taxon>
        <taxon>Eleutherozoa</taxon>
        <taxon>Asterozoa</taxon>
        <taxon>Asteroidea</taxon>
        <taxon>Valvatacea</taxon>
        <taxon>Valvatida</taxon>
        <taxon>Asterinidae</taxon>
        <taxon>Patiria</taxon>
    </lineage>
</organism>
<feature type="compositionally biased region" description="Acidic residues" evidence="1">
    <location>
        <begin position="49"/>
        <end position="67"/>
    </location>
</feature>
<dbReference type="GeneID" id="119738443"/>
<keyword evidence="4" id="KW-1185">Reference proteome</keyword>
<dbReference type="PANTHER" id="PTHR46599">
    <property type="entry name" value="PIGGYBAC TRANSPOSABLE ELEMENT-DERIVED PROTEIN 4"/>
    <property type="match status" value="1"/>
</dbReference>
<feature type="domain" description="PiggyBac transposable element-derived protein" evidence="2">
    <location>
        <begin position="138"/>
        <end position="485"/>
    </location>
</feature>
<dbReference type="EnsemblMetazoa" id="XM_038213338.1">
    <property type="protein sequence ID" value="XP_038069266.1"/>
    <property type="gene ID" value="LOC119738443"/>
</dbReference>
<dbReference type="RefSeq" id="XP_038069266.1">
    <property type="nucleotide sequence ID" value="XM_038213338.1"/>
</dbReference>
<dbReference type="OMA" id="VMRLQIC"/>
<name>A0A914B190_PATMI</name>
<dbReference type="InterPro" id="IPR029526">
    <property type="entry name" value="PGBD"/>
</dbReference>
<dbReference type="PANTHER" id="PTHR46599:SF6">
    <property type="entry name" value="DUAL SPECIFICITY PHOSPHATASE 26"/>
    <property type="match status" value="1"/>
</dbReference>
<feature type="compositionally biased region" description="Basic and acidic residues" evidence="1">
    <location>
        <begin position="1"/>
        <end position="10"/>
    </location>
</feature>
<accession>A0A914B190</accession>
<dbReference type="OrthoDB" id="10049986at2759"/>
<feature type="compositionally biased region" description="Polar residues" evidence="1">
    <location>
        <begin position="32"/>
        <end position="48"/>
    </location>
</feature>
<evidence type="ECO:0000256" key="1">
    <source>
        <dbReference type="SAM" id="MobiDB-lite"/>
    </source>
</evidence>
<sequence length="608" mass="68441">MASTSRHPDIPESLPPTLQDDIRDSDVESLMSEESGSVVADSQTSDEMSCSEESGEDVDSNGNEDGDVASILPPKKRPLPTPPNGRLQKEKPSRAAYVSPSGDTWTSDAPSTSRRRKAKVMMEAAGPKNLEGAKSKLQLFQLFITTGMMNAILMHTNEEGLRQRGRAWSGDVAMMELTSAIGLLLFLGLTKSGREKVRSFWRQGPFARPLCMATMTGTRFQDILTLMRFDSKATGEARRKNDKFAPIRSVFDEFASSCRRYYSAGECVTVDEQLVAFRGRCPFRQYMPRKPAKYGIKFWACVDVDSHYVLNIIPYLGKEAEGTRTNLGASVVKELMQPMYNIGRNVTTDNYFTSAALAKDLLKKNLTLVGTIRGSRREVPKEVRRENVKTRAAKSSRFLFNEDLTLVSFIPRENRSVLLLSSMHHDKKINPDTQKPDIIHFYNKTKGGVDTVDQMCSVYSCLRKTKRWPMTVFYNLLNLAALNAYALWRHLNPAWAKRENSRHDFLHGLIMDLVRPQIELRAANPRGLHASTTSAMAILNFTVQYNSKQPKPDGAEQAKMGDCHECPPRRQGGRRTPRSCKTCNRFVCKEHSMKFSAVACRSCHYGEF</sequence>
<dbReference type="AlphaFoldDB" id="A0A914B190"/>